<accession>A0A8S5R5D4</accession>
<dbReference type="EMBL" id="BK015814">
    <property type="protein sequence ID" value="DAE26323.1"/>
    <property type="molecule type" value="Genomic_DNA"/>
</dbReference>
<protein>
    <submittedName>
        <fullName evidence="1">Uncharacterized protein</fullName>
    </submittedName>
</protein>
<reference evidence="1" key="1">
    <citation type="journal article" date="2021" name="Proc. Natl. Acad. Sci. U.S.A.">
        <title>A Catalog of Tens of Thousands of Viruses from Human Metagenomes Reveals Hidden Associations with Chronic Diseases.</title>
        <authorList>
            <person name="Tisza M.J."/>
            <person name="Buck C.B."/>
        </authorList>
    </citation>
    <scope>NUCLEOTIDE SEQUENCE</scope>
    <source>
        <strain evidence="1">Ct2798</strain>
    </source>
</reference>
<evidence type="ECO:0000313" key="1">
    <source>
        <dbReference type="EMBL" id="DAE26323.1"/>
    </source>
</evidence>
<name>A0A8S5R5D4_9CAUD</name>
<organism evidence="1">
    <name type="scientific">Myoviridae sp. ct2798</name>
    <dbReference type="NCBI Taxonomy" id="2827285"/>
    <lineage>
        <taxon>Viruses</taxon>
        <taxon>Duplodnaviria</taxon>
        <taxon>Heunggongvirae</taxon>
        <taxon>Uroviricota</taxon>
        <taxon>Caudoviricetes</taxon>
    </lineage>
</organism>
<proteinExistence type="predicted"/>
<sequence length="29" mass="3361">MPCLSSLNMLKWQLNSIFICHNLILATKK</sequence>